<sequence>MHSIYARVNNVSATLSSTVMALLAAIALSSFIFTAQPTGSLDIASVKVFAGEARRYPHRRQEYAFVNFNITADLSPLFHWNTKQLFVYLEAEYTNAKGVRNQVIFWDRIVRRQEDAVIAVSGKNKYPFREISAKFKGSTPANYTLKYNLMPFVGVLTHGEAVRVTDPIDFPLARERVE</sequence>
<evidence type="ECO:0000313" key="12">
    <source>
        <dbReference type="Proteomes" id="UP001201163"/>
    </source>
</evidence>
<evidence type="ECO:0000256" key="3">
    <source>
        <dbReference type="ARBA" id="ARBA00022692"/>
    </source>
</evidence>
<dbReference type="GO" id="GO:0005787">
    <property type="term" value="C:signal peptidase complex"/>
    <property type="evidence" value="ECO:0007669"/>
    <property type="project" value="UniProtKB-UniRule"/>
</dbReference>
<evidence type="ECO:0000256" key="9">
    <source>
        <dbReference type="PIRNR" id="PIRNR016089"/>
    </source>
</evidence>
<comment type="similarity">
    <text evidence="2 9">Belongs to the SPCS3 family.</text>
</comment>
<evidence type="ECO:0000256" key="7">
    <source>
        <dbReference type="ARBA" id="ARBA00023136"/>
    </source>
</evidence>
<protein>
    <recommendedName>
        <fullName evidence="9">Signal peptidase subunit 3</fullName>
    </recommendedName>
</protein>
<evidence type="ECO:0000256" key="1">
    <source>
        <dbReference type="ARBA" id="ARBA00004648"/>
    </source>
</evidence>
<dbReference type="GO" id="GO:0045047">
    <property type="term" value="P:protein targeting to ER"/>
    <property type="evidence" value="ECO:0007669"/>
    <property type="project" value="TreeGrafter"/>
</dbReference>
<proteinExistence type="inferred from homology"/>
<name>A0AAD4LCJ8_9AGAM</name>
<organism evidence="11 12">
    <name type="scientific">Lactarius akahatsu</name>
    <dbReference type="NCBI Taxonomy" id="416441"/>
    <lineage>
        <taxon>Eukaryota</taxon>
        <taxon>Fungi</taxon>
        <taxon>Dikarya</taxon>
        <taxon>Basidiomycota</taxon>
        <taxon>Agaricomycotina</taxon>
        <taxon>Agaricomycetes</taxon>
        <taxon>Russulales</taxon>
        <taxon>Russulaceae</taxon>
        <taxon>Lactarius</taxon>
    </lineage>
</organism>
<evidence type="ECO:0000256" key="4">
    <source>
        <dbReference type="ARBA" id="ARBA00022824"/>
    </source>
</evidence>
<comment type="function">
    <text evidence="8">Essential component of the signal peptidase complex (SPC) which catalyzes the cleavage of N-terminal signal sequences from nascent proteins as they are translocated into the lumen of the endoplasmic reticulum. Essential for the SPC catalytic activity, possibly by stabilizing and positioning the active center of the complex close to the lumenal surface. Essential for viability.</text>
</comment>
<keyword evidence="6 10" id="KW-1133">Transmembrane helix</keyword>
<evidence type="ECO:0000256" key="2">
    <source>
        <dbReference type="ARBA" id="ARBA00009289"/>
    </source>
</evidence>
<dbReference type="Proteomes" id="UP001201163">
    <property type="component" value="Unassembled WGS sequence"/>
</dbReference>
<reference evidence="11" key="1">
    <citation type="submission" date="2022-01" db="EMBL/GenBank/DDBJ databases">
        <title>Comparative genomics reveals a dynamic genome evolution in the ectomycorrhizal milk-cap (Lactarius) mushrooms.</title>
        <authorList>
            <consortium name="DOE Joint Genome Institute"/>
            <person name="Lebreton A."/>
            <person name="Tang N."/>
            <person name="Kuo A."/>
            <person name="LaButti K."/>
            <person name="Drula E."/>
            <person name="Barry K."/>
            <person name="Clum A."/>
            <person name="Lipzen A."/>
            <person name="Mousain D."/>
            <person name="Ng V."/>
            <person name="Wang R."/>
            <person name="Wang X."/>
            <person name="Dai Y."/>
            <person name="Henrissat B."/>
            <person name="Grigoriev I.V."/>
            <person name="Guerin-Laguette A."/>
            <person name="Yu F."/>
            <person name="Martin F.M."/>
        </authorList>
    </citation>
    <scope>NUCLEOTIDE SEQUENCE</scope>
    <source>
        <strain evidence="11">QP</strain>
    </source>
</reference>
<dbReference type="InterPro" id="IPR007653">
    <property type="entry name" value="SPC3"/>
</dbReference>
<keyword evidence="7 9" id="KW-0472">Membrane</keyword>
<dbReference type="AlphaFoldDB" id="A0AAD4LCJ8"/>
<dbReference type="EMBL" id="JAKELL010000044">
    <property type="protein sequence ID" value="KAH8988058.1"/>
    <property type="molecule type" value="Genomic_DNA"/>
</dbReference>
<dbReference type="PANTHER" id="PTHR12804">
    <property type="entry name" value="MICROSOMAL SIGNAL PEPTIDASE 23 KD SUBUNIT SPC22/23"/>
    <property type="match status" value="1"/>
</dbReference>
<keyword evidence="12" id="KW-1185">Reference proteome</keyword>
<dbReference type="Pfam" id="PF04573">
    <property type="entry name" value="SPC22"/>
    <property type="match status" value="1"/>
</dbReference>
<evidence type="ECO:0000256" key="8">
    <source>
        <dbReference type="ARBA" id="ARBA00045670"/>
    </source>
</evidence>
<comment type="subcellular location">
    <subcellularLocation>
        <location evidence="1">Endoplasmic reticulum membrane</location>
        <topology evidence="1">Single-pass type II membrane protein</topology>
    </subcellularLocation>
</comment>
<feature type="transmembrane region" description="Helical" evidence="10">
    <location>
        <begin position="12"/>
        <end position="33"/>
    </location>
</feature>
<evidence type="ECO:0000256" key="6">
    <source>
        <dbReference type="ARBA" id="ARBA00022989"/>
    </source>
</evidence>
<dbReference type="GO" id="GO:0006465">
    <property type="term" value="P:signal peptide processing"/>
    <property type="evidence" value="ECO:0007669"/>
    <property type="project" value="UniProtKB-UniRule"/>
</dbReference>
<keyword evidence="4 9" id="KW-0256">Endoplasmic reticulum</keyword>
<comment type="caution">
    <text evidence="11">The sequence shown here is derived from an EMBL/GenBank/DDBJ whole genome shotgun (WGS) entry which is preliminary data.</text>
</comment>
<evidence type="ECO:0000256" key="5">
    <source>
        <dbReference type="ARBA" id="ARBA00022968"/>
    </source>
</evidence>
<keyword evidence="3 10" id="KW-0812">Transmembrane</keyword>
<accession>A0AAD4LCJ8</accession>
<evidence type="ECO:0000256" key="10">
    <source>
        <dbReference type="SAM" id="Phobius"/>
    </source>
</evidence>
<gene>
    <name evidence="11" type="ORF">EDB92DRAFT_1069779</name>
</gene>
<keyword evidence="5" id="KW-0735">Signal-anchor</keyword>
<dbReference type="PANTHER" id="PTHR12804:SF0">
    <property type="entry name" value="SIGNAL PEPTIDASE COMPLEX SUBUNIT 3"/>
    <property type="match status" value="1"/>
</dbReference>
<evidence type="ECO:0000313" key="11">
    <source>
        <dbReference type="EMBL" id="KAH8988058.1"/>
    </source>
</evidence>
<dbReference type="PIRSF" id="PIRSF016089">
    <property type="entry name" value="SPC22"/>
    <property type="match status" value="1"/>
</dbReference>